<dbReference type="RefSeq" id="WP_135389548.1">
    <property type="nucleotide sequence ID" value="NZ_PGGK01000005.1"/>
</dbReference>
<dbReference type="SUPFAM" id="SSF53271">
    <property type="entry name" value="PRTase-like"/>
    <property type="match status" value="1"/>
</dbReference>
<dbReference type="GO" id="GO:0016757">
    <property type="term" value="F:glycosyltransferase activity"/>
    <property type="evidence" value="ECO:0007669"/>
    <property type="project" value="UniProtKB-KW"/>
</dbReference>
<comment type="caution">
    <text evidence="2">The sequence shown here is derived from an EMBL/GenBank/DDBJ whole genome shotgun (WGS) entry which is preliminary data.</text>
</comment>
<dbReference type="InterPro" id="IPR000836">
    <property type="entry name" value="PRTase_dom"/>
</dbReference>
<dbReference type="Gene3D" id="3.40.50.2020">
    <property type="match status" value="1"/>
</dbReference>
<keyword evidence="3" id="KW-1185">Reference proteome</keyword>
<sequence length="208" mass="23066">MFDDRRDAGIKLAESLDKYRESKALVLAIPRGGVEVGCQVAAYLDADFSLLITRKLPFPDNPEAGFGAIAEDGSLFLFRDATMWLSQDLIDRIVEEQSAEIRRRIGILRKGKPLPEIRDRTVILVDDGLAMGSTMRASIMLCKKEKAAMIVVAVPVAGREVAEDIGKMVDDLVVLDTPGNFMAVAQVYRNWYDVSDKEVLEIMEKGCL</sequence>
<proteinExistence type="predicted"/>
<accession>A0A4E0Q5P4</accession>
<gene>
    <name evidence="2" type="ORF">CUN85_06680</name>
</gene>
<dbReference type="AlphaFoldDB" id="A0A4E0Q5P4"/>
<evidence type="ECO:0000313" key="2">
    <source>
        <dbReference type="EMBL" id="TGC09510.1"/>
    </source>
</evidence>
<dbReference type="Pfam" id="PF00156">
    <property type="entry name" value="Pribosyltran"/>
    <property type="match status" value="1"/>
</dbReference>
<dbReference type="CDD" id="cd06223">
    <property type="entry name" value="PRTases_typeI"/>
    <property type="match status" value="1"/>
</dbReference>
<evidence type="ECO:0000313" key="3">
    <source>
        <dbReference type="Proteomes" id="UP000297295"/>
    </source>
</evidence>
<dbReference type="Gene3D" id="3.30.1310.20">
    <property type="entry name" value="PRTase-like"/>
    <property type="match status" value="1"/>
</dbReference>
<dbReference type="Proteomes" id="UP000297295">
    <property type="component" value="Unassembled WGS sequence"/>
</dbReference>
<evidence type="ECO:0000259" key="1">
    <source>
        <dbReference type="Pfam" id="PF00156"/>
    </source>
</evidence>
<dbReference type="EMBL" id="PGGK01000005">
    <property type="protein sequence ID" value="TGC09510.1"/>
    <property type="molecule type" value="Genomic_DNA"/>
</dbReference>
<keyword evidence="2" id="KW-0808">Transferase</keyword>
<dbReference type="OrthoDB" id="56536at2157"/>
<reference evidence="2 3" key="1">
    <citation type="submission" date="2017-11" db="EMBL/GenBank/DDBJ databases">
        <title>Isolation and Characterization of Methanogenic Archaea from Saline Meromictic Lake at Siberia.</title>
        <authorList>
            <person name="Shen Y."/>
            <person name="Huang H.-H."/>
            <person name="Lai M.-C."/>
            <person name="Chen S.-C."/>
        </authorList>
    </citation>
    <scope>NUCLEOTIDE SEQUENCE [LARGE SCALE GENOMIC DNA]</scope>
    <source>
        <strain evidence="2 3">SY-01</strain>
    </source>
</reference>
<feature type="domain" description="Phosphoribosyltransferase" evidence="1">
    <location>
        <begin position="11"/>
        <end position="170"/>
    </location>
</feature>
<keyword evidence="2" id="KW-0328">Glycosyltransferase</keyword>
<organism evidence="2 3">
    <name type="scientific">Methanolobus halotolerans</name>
    <dbReference type="NCBI Taxonomy" id="2052935"/>
    <lineage>
        <taxon>Archaea</taxon>
        <taxon>Methanobacteriati</taxon>
        <taxon>Methanobacteriota</taxon>
        <taxon>Stenosarchaea group</taxon>
        <taxon>Methanomicrobia</taxon>
        <taxon>Methanosarcinales</taxon>
        <taxon>Methanosarcinaceae</taxon>
        <taxon>Methanolobus</taxon>
    </lineage>
</organism>
<dbReference type="InterPro" id="IPR029057">
    <property type="entry name" value="PRTase-like"/>
</dbReference>
<name>A0A4E0Q5P4_9EURY</name>
<protein>
    <submittedName>
        <fullName evidence="2">Phosphoribosyltransferase</fullName>
    </submittedName>
</protein>